<evidence type="ECO:0000256" key="2">
    <source>
        <dbReference type="SAM" id="Coils"/>
    </source>
</evidence>
<dbReference type="HAMAP" id="MF_02066">
    <property type="entry name" value="CpoB"/>
    <property type="match status" value="1"/>
</dbReference>
<evidence type="ECO:0000256" key="1">
    <source>
        <dbReference type="PROSITE-ProRule" id="PRU00339"/>
    </source>
</evidence>
<name>A0A7W8FFB3_9BACT</name>
<dbReference type="SMART" id="SM00028">
    <property type="entry name" value="TPR"/>
    <property type="match status" value="2"/>
</dbReference>
<proteinExistence type="inferred from homology"/>
<dbReference type="InterPro" id="IPR014162">
    <property type="entry name" value="CpoB_C"/>
</dbReference>
<feature type="repeat" description="TPR" evidence="1">
    <location>
        <begin position="403"/>
        <end position="436"/>
    </location>
</feature>
<dbReference type="InterPro" id="IPR011990">
    <property type="entry name" value="TPR-like_helical_dom_sf"/>
</dbReference>
<feature type="compositionally biased region" description="Low complexity" evidence="3">
    <location>
        <begin position="198"/>
        <end position="216"/>
    </location>
</feature>
<feature type="signal peptide" evidence="4">
    <location>
        <begin position="1"/>
        <end position="21"/>
    </location>
</feature>
<feature type="compositionally biased region" description="Low complexity" evidence="3">
    <location>
        <begin position="146"/>
        <end position="191"/>
    </location>
</feature>
<dbReference type="PROSITE" id="PS50005">
    <property type="entry name" value="TPR"/>
    <property type="match status" value="2"/>
</dbReference>
<evidence type="ECO:0000313" key="5">
    <source>
        <dbReference type="EMBL" id="MBB5143748.1"/>
    </source>
</evidence>
<comment type="caution">
    <text evidence="5">The sequence shown here is derived from an EMBL/GenBank/DDBJ whole genome shotgun (WGS) entry which is preliminary data.</text>
</comment>
<gene>
    <name evidence="5" type="ORF">HNQ38_001848</name>
</gene>
<dbReference type="AlphaFoldDB" id="A0A7W8FFB3"/>
<keyword evidence="6" id="KW-1185">Reference proteome</keyword>
<feature type="chain" id="PRO_5039891271" evidence="4">
    <location>
        <begin position="22"/>
        <end position="486"/>
    </location>
</feature>
<keyword evidence="2" id="KW-0175">Coiled coil</keyword>
<evidence type="ECO:0000256" key="3">
    <source>
        <dbReference type="SAM" id="MobiDB-lite"/>
    </source>
</evidence>
<keyword evidence="4" id="KW-0732">Signal</keyword>
<keyword evidence="1" id="KW-0802">TPR repeat</keyword>
<dbReference type="InterPro" id="IPR034706">
    <property type="entry name" value="CpoB"/>
</dbReference>
<sequence length="486" mass="48885">MKKLFAVSLACVVLAAGCASSAQMRHVEDKETASQRTLRETDQRLRTLEQSVATLDSQMAQLKNRTFEVRTRGGQKTSMTVVPILPPAPLTVPPTAGVSSAGQNGAGTAEASSAGSYQREVALGQNGPSVITAPASGTGTPVAPMSSSVPAAKQSQPAAAPANNGAQAVTPAPAPAGAPKGKIIDPATQPTSFPPAAPATASQTAAAPSASASSPAGRTVTAGPSGQVGVPGKNTASVSGAGAAVGLPPVAAPEPVVPPAVNPTNFSAQAANQSVVPASSGKGDPAGGNTAVPIPALPPSALALPPEHPGLPPVEAASPAATPLATAAQATSQPVAPAEVKPAATVNTATPANQTPQQAAKPTKNEKAAYEAALKVMTAGRSAEGISRFETFLQEYPHGGYAANAEYWIGEGLYAQGKYQDALNQFRKVDASYPQHHKNADALLKTGMCLSRLGDKDAATQAYKQLLTRFPNSEAARIARSRGLAR</sequence>
<feature type="coiled-coil region" evidence="2">
    <location>
        <begin position="38"/>
        <end position="65"/>
    </location>
</feature>
<feature type="compositionally biased region" description="Low complexity" evidence="3">
    <location>
        <begin position="106"/>
        <end position="116"/>
    </location>
</feature>
<dbReference type="Pfam" id="PF13174">
    <property type="entry name" value="TPR_6"/>
    <property type="match status" value="1"/>
</dbReference>
<accession>A0A7W8FFB3</accession>
<reference evidence="5 6" key="1">
    <citation type="submission" date="2020-08" db="EMBL/GenBank/DDBJ databases">
        <title>Genomic Encyclopedia of Type Strains, Phase IV (KMG-IV): sequencing the most valuable type-strain genomes for metagenomic binning, comparative biology and taxonomic classification.</title>
        <authorList>
            <person name="Goeker M."/>
        </authorList>
    </citation>
    <scope>NUCLEOTIDE SEQUENCE [LARGE SCALE GENOMIC DNA]</scope>
    <source>
        <strain evidence="5 6">DSM 11275</strain>
    </source>
</reference>
<dbReference type="SUPFAM" id="SSF48452">
    <property type="entry name" value="TPR-like"/>
    <property type="match status" value="1"/>
</dbReference>
<organism evidence="5 6">
    <name type="scientific">Desulfovibrio intestinalis</name>
    <dbReference type="NCBI Taxonomy" id="58621"/>
    <lineage>
        <taxon>Bacteria</taxon>
        <taxon>Pseudomonadati</taxon>
        <taxon>Thermodesulfobacteriota</taxon>
        <taxon>Desulfovibrionia</taxon>
        <taxon>Desulfovibrionales</taxon>
        <taxon>Desulfovibrionaceae</taxon>
        <taxon>Desulfovibrio</taxon>
    </lineage>
</organism>
<dbReference type="EMBL" id="JACHGO010000005">
    <property type="protein sequence ID" value="MBB5143748.1"/>
    <property type="molecule type" value="Genomic_DNA"/>
</dbReference>
<dbReference type="NCBIfam" id="TIGR02795">
    <property type="entry name" value="tol_pal_ybgF"/>
    <property type="match status" value="1"/>
</dbReference>
<evidence type="ECO:0000313" key="6">
    <source>
        <dbReference type="Proteomes" id="UP000539075"/>
    </source>
</evidence>
<dbReference type="PROSITE" id="PS51257">
    <property type="entry name" value="PROKAR_LIPOPROTEIN"/>
    <property type="match status" value="1"/>
</dbReference>
<dbReference type="InterPro" id="IPR019734">
    <property type="entry name" value="TPR_rpt"/>
</dbReference>
<feature type="region of interest" description="Disordered" evidence="3">
    <location>
        <begin position="93"/>
        <end position="238"/>
    </location>
</feature>
<evidence type="ECO:0000256" key="4">
    <source>
        <dbReference type="SAM" id="SignalP"/>
    </source>
</evidence>
<dbReference type="Proteomes" id="UP000539075">
    <property type="component" value="Unassembled WGS sequence"/>
</dbReference>
<dbReference type="Gene3D" id="1.25.40.10">
    <property type="entry name" value="Tetratricopeptide repeat domain"/>
    <property type="match status" value="1"/>
</dbReference>
<protein>
    <submittedName>
        <fullName evidence="5">Tol-pal system protein YbgF</fullName>
    </submittedName>
</protein>
<feature type="repeat" description="TPR" evidence="1">
    <location>
        <begin position="440"/>
        <end position="473"/>
    </location>
</feature>
<dbReference type="RefSeq" id="WP_183719548.1">
    <property type="nucleotide sequence ID" value="NZ_JACHGO010000005.1"/>
</dbReference>
<dbReference type="Pfam" id="PF13432">
    <property type="entry name" value="TPR_16"/>
    <property type="match status" value="1"/>
</dbReference>
<dbReference type="GO" id="GO:0051301">
    <property type="term" value="P:cell division"/>
    <property type="evidence" value="ECO:0007669"/>
    <property type="project" value="InterPro"/>
</dbReference>